<organism evidence="1 2">
    <name type="scientific">Ixodes persulcatus</name>
    <name type="common">Taiga tick</name>
    <dbReference type="NCBI Taxonomy" id="34615"/>
    <lineage>
        <taxon>Eukaryota</taxon>
        <taxon>Metazoa</taxon>
        <taxon>Ecdysozoa</taxon>
        <taxon>Arthropoda</taxon>
        <taxon>Chelicerata</taxon>
        <taxon>Arachnida</taxon>
        <taxon>Acari</taxon>
        <taxon>Parasitiformes</taxon>
        <taxon>Ixodida</taxon>
        <taxon>Ixodoidea</taxon>
        <taxon>Ixodidae</taxon>
        <taxon>Ixodinae</taxon>
        <taxon>Ixodes</taxon>
    </lineage>
</organism>
<protein>
    <submittedName>
        <fullName evidence="1">Uncharacterized protein</fullName>
    </submittedName>
</protein>
<proteinExistence type="predicted"/>
<sequence length="863" mass="97626">MYHMTPEEIDSTDLHPKYRQDIQKELKLHPPNQIRNSHAENDHDEDQRNIKEPIGEHHEQAEASGLESITQKTLQDVQGEVTHLEKQTEDSHSEELPSSVRRQLKDEQDKSENHLENVQREYCTNSQAELKDEHREQLGIRHLDVVRKSCEQNTQETLTYQQEKLPVESDLPAIKAKDIDGHRNQPKNGQLGPYQTRCGKGRYQHEGQGAQTAVIRAEHVHNKSNLNGRRRRDSVHGRQSKLENRADIADRRSESPRTLTTQTENVETRGSLASKNHAHRSNTTFSRKYLVEMSTVRPMFEDSARKRNYHVSAEMRAIVSKHLLSSVEDIRDNPLLGSQLIILFLLLLIGALVIVFFLLSARKTFTVFTPVGTFNPVKIPFEGRYVYRVLQIRFGEDTSFGGRFRQSAPPKSSTDAQSWRREPCPQGPQRTAMHARLHQVNNFEDCLHLDLWTPSLNSEAALKTVLLFIHGRNFKWGWSAEYNALALSALGELVVVVPNYRLHVLGFLGDGTDDAPGNVALYDQLLALNWTMKYVRYFGGNSSSIVVLGYEAGARSLGLHLLSPVRNAFHDVARFILQSGSPFMPFKANSKLKDVFGTLKCDSHSLENSWQCLRSLPTKAFTSAPAYKNLVMGPSFASEYLPFKPNILSRKTTIVNKEVLLGNVLDEGGFQMELYRPKLGEKRKATAFTKDELERFGVAGFDTLRRLYINDSGWESGLGDAAARVLKILGDVLYTCPMKYLADYLSDQRNQVYAYVFSHKPSFGPFEDTSLGPMLYDDLSYLFGGPLVDPMRASPTDQEISHQVIDLASSAGARTSLAPAQQEEQARRGYRSTADGPDNQLLGQVRLHSGLHLEELRMRRLPS</sequence>
<keyword evidence="2" id="KW-1185">Reference proteome</keyword>
<accession>A0AC60QH79</accession>
<name>A0AC60QH79_IXOPE</name>
<reference evidence="1 2" key="1">
    <citation type="journal article" date="2020" name="Cell">
        <title>Large-Scale Comparative Analyses of Tick Genomes Elucidate Their Genetic Diversity and Vector Capacities.</title>
        <authorList>
            <consortium name="Tick Genome and Microbiome Consortium (TIGMIC)"/>
            <person name="Jia N."/>
            <person name="Wang J."/>
            <person name="Shi W."/>
            <person name="Du L."/>
            <person name="Sun Y."/>
            <person name="Zhan W."/>
            <person name="Jiang J.F."/>
            <person name="Wang Q."/>
            <person name="Zhang B."/>
            <person name="Ji P."/>
            <person name="Bell-Sakyi L."/>
            <person name="Cui X.M."/>
            <person name="Yuan T.T."/>
            <person name="Jiang B.G."/>
            <person name="Yang W.F."/>
            <person name="Lam T.T."/>
            <person name="Chang Q.C."/>
            <person name="Ding S.J."/>
            <person name="Wang X.J."/>
            <person name="Zhu J.G."/>
            <person name="Ruan X.D."/>
            <person name="Zhao L."/>
            <person name="Wei J.T."/>
            <person name="Ye R.Z."/>
            <person name="Que T.C."/>
            <person name="Du C.H."/>
            <person name="Zhou Y.H."/>
            <person name="Cheng J.X."/>
            <person name="Dai P.F."/>
            <person name="Guo W.B."/>
            <person name="Han X.H."/>
            <person name="Huang E.J."/>
            <person name="Li L.F."/>
            <person name="Wei W."/>
            <person name="Gao Y.C."/>
            <person name="Liu J.Z."/>
            <person name="Shao H.Z."/>
            <person name="Wang X."/>
            <person name="Wang C.C."/>
            <person name="Yang T.C."/>
            <person name="Huo Q.B."/>
            <person name="Li W."/>
            <person name="Chen H.Y."/>
            <person name="Chen S.E."/>
            <person name="Zhou L.G."/>
            <person name="Ni X.B."/>
            <person name="Tian J.H."/>
            <person name="Sheng Y."/>
            <person name="Liu T."/>
            <person name="Pan Y.S."/>
            <person name="Xia L.Y."/>
            <person name="Li J."/>
            <person name="Zhao F."/>
            <person name="Cao W.C."/>
        </authorList>
    </citation>
    <scope>NUCLEOTIDE SEQUENCE [LARGE SCALE GENOMIC DNA]</scope>
    <source>
        <strain evidence="1">Iper-2018</strain>
    </source>
</reference>
<gene>
    <name evidence="1" type="ORF">HPB47_019812</name>
</gene>
<comment type="caution">
    <text evidence="1">The sequence shown here is derived from an EMBL/GenBank/DDBJ whole genome shotgun (WGS) entry which is preliminary data.</text>
</comment>
<dbReference type="EMBL" id="JABSTQ010009048">
    <property type="protein sequence ID" value="KAG0433556.1"/>
    <property type="molecule type" value="Genomic_DNA"/>
</dbReference>
<evidence type="ECO:0000313" key="2">
    <source>
        <dbReference type="Proteomes" id="UP000805193"/>
    </source>
</evidence>
<evidence type="ECO:0000313" key="1">
    <source>
        <dbReference type="EMBL" id="KAG0433556.1"/>
    </source>
</evidence>
<dbReference type="Proteomes" id="UP000805193">
    <property type="component" value="Unassembled WGS sequence"/>
</dbReference>